<reference evidence="2" key="1">
    <citation type="submission" date="2020-06" db="EMBL/GenBank/DDBJ databases">
        <title>Unique genomic features of the anaerobic methanotrophic archaea.</title>
        <authorList>
            <person name="Chadwick G.L."/>
            <person name="Skennerton C.T."/>
            <person name="Laso-Perez R."/>
            <person name="Leu A.O."/>
            <person name="Speth D.R."/>
            <person name="Yu H."/>
            <person name="Morgan-Lang C."/>
            <person name="Hatzenpichler R."/>
            <person name="Goudeau D."/>
            <person name="Malmstrom R."/>
            <person name="Brazelton W.J."/>
            <person name="Woyke T."/>
            <person name="Hallam S.J."/>
            <person name="Tyson G.W."/>
            <person name="Wegener G."/>
            <person name="Boetius A."/>
            <person name="Orphan V."/>
        </authorList>
    </citation>
    <scope>NUCLEOTIDE SEQUENCE</scope>
</reference>
<evidence type="ECO:0000259" key="1">
    <source>
        <dbReference type="Pfam" id="PF00881"/>
    </source>
</evidence>
<name>A0A7G9YIE2_9EURY</name>
<dbReference type="SUPFAM" id="SSF55469">
    <property type="entry name" value="FMN-dependent nitroreductase-like"/>
    <property type="match status" value="1"/>
</dbReference>
<dbReference type="InterPro" id="IPR000415">
    <property type="entry name" value="Nitroreductase-like"/>
</dbReference>
<dbReference type="Gene3D" id="3.40.109.10">
    <property type="entry name" value="NADH Oxidase"/>
    <property type="match status" value="1"/>
</dbReference>
<sequence>MRSLLKSRPASDTSTVGISRAACITLILTTVTVLVTGCADYGDMGQRMEPNMEKNAEKSTEQKVKQSADARIVLPEPEVTGGMSIEEALSRRRSVRSYKDEPITLKQVSQLLWAAQGRTSSDGFRTAPSAGALYPLEVYIVAGDVDLLSDGIYHYQVDEHALRKINDCDQRRNLSACALSQNQITDAAIDIVFTAVFERTTVKYGDRGVVYVYIEAGHAAQNVYLQAEAINLGVCAVGAFYEDEVSELLALPDDEIPVYILSVGQV</sequence>
<accession>A0A7G9YIE2</accession>
<dbReference type="PANTHER" id="PTHR43745">
    <property type="entry name" value="NITROREDUCTASE MJ1384-RELATED"/>
    <property type="match status" value="1"/>
</dbReference>
<dbReference type="NCBIfam" id="TIGR03605">
    <property type="entry name" value="antibiot_sagB"/>
    <property type="match status" value="1"/>
</dbReference>
<dbReference type="CDD" id="cd02142">
    <property type="entry name" value="McbC_SagB-like_oxidoreductase"/>
    <property type="match status" value="1"/>
</dbReference>
<gene>
    <name evidence="2" type="ORF">FMEMAFBA_00034</name>
</gene>
<dbReference type="InterPro" id="IPR052544">
    <property type="entry name" value="Bacteriocin_Proc_Enz"/>
</dbReference>
<protein>
    <recommendedName>
        <fullName evidence="1">Nitroreductase domain-containing protein</fullName>
    </recommendedName>
</protein>
<dbReference type="Pfam" id="PF00881">
    <property type="entry name" value="Nitroreductase"/>
    <property type="match status" value="1"/>
</dbReference>
<dbReference type="InterPro" id="IPR029479">
    <property type="entry name" value="Nitroreductase"/>
</dbReference>
<evidence type="ECO:0000313" key="2">
    <source>
        <dbReference type="EMBL" id="QNO47776.1"/>
    </source>
</evidence>
<dbReference type="EMBL" id="MT631274">
    <property type="protein sequence ID" value="QNO47776.1"/>
    <property type="molecule type" value="Genomic_DNA"/>
</dbReference>
<dbReference type="GO" id="GO:0016491">
    <property type="term" value="F:oxidoreductase activity"/>
    <property type="evidence" value="ECO:0007669"/>
    <property type="project" value="InterPro"/>
</dbReference>
<feature type="domain" description="Nitroreductase" evidence="1">
    <location>
        <begin position="90"/>
        <end position="264"/>
    </location>
</feature>
<proteinExistence type="predicted"/>
<organism evidence="2">
    <name type="scientific">Candidatus Methanogaster sp. ANME-2c ERB4</name>
    <dbReference type="NCBI Taxonomy" id="2759911"/>
    <lineage>
        <taxon>Archaea</taxon>
        <taxon>Methanobacteriati</taxon>
        <taxon>Methanobacteriota</taxon>
        <taxon>Stenosarchaea group</taxon>
        <taxon>Methanomicrobia</taxon>
        <taxon>Methanosarcinales</taxon>
        <taxon>ANME-2 cluster</taxon>
        <taxon>Candidatus Methanogasteraceae</taxon>
        <taxon>Candidatus Methanogaster</taxon>
    </lineage>
</organism>
<dbReference type="PANTHER" id="PTHR43745:SF2">
    <property type="entry name" value="NITROREDUCTASE MJ1384-RELATED"/>
    <property type="match status" value="1"/>
</dbReference>
<dbReference type="AlphaFoldDB" id="A0A7G9YIE2"/>
<dbReference type="InterPro" id="IPR020051">
    <property type="entry name" value="SagB-type_dehydrogenase"/>
</dbReference>